<sequence length="187" mass="19502">MLVRTTARDGIRRSTAAARGLRATAVALLAAAALASCTQGGPQDAAPATAAPSAAPADNTDDTDQAEPAASEAAEEPALSAEPAPEAVRDAFATLQATLGDTCTPGAGDCAYFLGRVTRELTELDEAMRADPKGPGHFKQPLADMKALFTKLGTDRSTPHLEKHFSAIVGTRDGINTWMQDHPDDYR</sequence>
<comment type="caution">
    <text evidence="3">The sequence shown here is derived from an EMBL/GenBank/DDBJ whole genome shotgun (WGS) entry which is preliminary data.</text>
</comment>
<dbReference type="EMBL" id="SRZK01000006">
    <property type="protein sequence ID" value="TGZ12078.1"/>
    <property type="molecule type" value="Genomic_DNA"/>
</dbReference>
<proteinExistence type="predicted"/>
<evidence type="ECO:0000313" key="4">
    <source>
        <dbReference type="Proteomes" id="UP000306274"/>
    </source>
</evidence>
<keyword evidence="2" id="KW-0732">Signal</keyword>
<feature type="compositionally biased region" description="Low complexity" evidence="1">
    <location>
        <begin position="66"/>
        <end position="84"/>
    </location>
</feature>
<feature type="compositionally biased region" description="Low complexity" evidence="1">
    <location>
        <begin position="44"/>
        <end position="58"/>
    </location>
</feature>
<dbReference type="RefSeq" id="WP_099218273.1">
    <property type="nucleotide sequence ID" value="NZ_JBMOSX010000002.1"/>
</dbReference>
<reference evidence="3 4" key="1">
    <citation type="submission" date="2019-04" db="EMBL/GenBank/DDBJ databases">
        <title>Streptomyces rhizosphaericola sp. nov., an actinobacterium isolated from the wheat rhizosphere.</title>
        <authorList>
            <person name="Vargas Hoyos H.A."/>
            <person name="Santos S.N."/>
            <person name="Genuario D.B."/>
            <person name="Melo I.S."/>
            <person name="Da Silva L.J."/>
            <person name="Da Silva F.S.P."/>
            <person name="Zucchi T.D."/>
        </authorList>
    </citation>
    <scope>NUCLEOTIDE SEQUENCE [LARGE SCALE GENOMIC DNA]</scope>
    <source>
        <strain evidence="3 4">1AS2c</strain>
    </source>
</reference>
<feature type="region of interest" description="Disordered" evidence="1">
    <location>
        <begin position="39"/>
        <end position="84"/>
    </location>
</feature>
<gene>
    <name evidence="3" type="ORF">E5Z02_01395</name>
</gene>
<keyword evidence="4" id="KW-1185">Reference proteome</keyword>
<evidence type="ECO:0008006" key="5">
    <source>
        <dbReference type="Google" id="ProtNLM"/>
    </source>
</evidence>
<feature type="chain" id="PRO_5045070456" description="Lipoprotein" evidence="2">
    <location>
        <begin position="36"/>
        <end position="187"/>
    </location>
</feature>
<evidence type="ECO:0000256" key="2">
    <source>
        <dbReference type="SAM" id="SignalP"/>
    </source>
</evidence>
<evidence type="ECO:0000313" key="3">
    <source>
        <dbReference type="EMBL" id="TGZ12078.1"/>
    </source>
</evidence>
<accession>A0ABY2PMG5</accession>
<evidence type="ECO:0000256" key="1">
    <source>
        <dbReference type="SAM" id="MobiDB-lite"/>
    </source>
</evidence>
<organism evidence="3 4">
    <name type="scientific">Streptomyces rhizosphaericola</name>
    <dbReference type="NCBI Taxonomy" id="2564098"/>
    <lineage>
        <taxon>Bacteria</taxon>
        <taxon>Bacillati</taxon>
        <taxon>Actinomycetota</taxon>
        <taxon>Actinomycetes</taxon>
        <taxon>Kitasatosporales</taxon>
        <taxon>Streptomycetaceae</taxon>
        <taxon>Streptomyces</taxon>
    </lineage>
</organism>
<protein>
    <recommendedName>
        <fullName evidence="5">Lipoprotein</fullName>
    </recommendedName>
</protein>
<name>A0ABY2PMG5_9ACTN</name>
<dbReference type="Proteomes" id="UP000306274">
    <property type="component" value="Unassembled WGS sequence"/>
</dbReference>
<feature type="signal peptide" evidence="2">
    <location>
        <begin position="1"/>
        <end position="35"/>
    </location>
</feature>